<dbReference type="Proteomes" id="UP000468388">
    <property type="component" value="Unassembled WGS sequence"/>
</dbReference>
<evidence type="ECO:0008006" key="3">
    <source>
        <dbReference type="Google" id="ProtNLM"/>
    </source>
</evidence>
<gene>
    <name evidence="1" type="ORF">GO495_05300</name>
</gene>
<dbReference type="RefSeq" id="WP_157298628.1">
    <property type="nucleotide sequence ID" value="NZ_BAAAZB010000005.1"/>
</dbReference>
<evidence type="ECO:0000313" key="1">
    <source>
        <dbReference type="EMBL" id="MVT39990.1"/>
    </source>
</evidence>
<dbReference type="AlphaFoldDB" id="A0A6N8J499"/>
<sequence>MIGIFRTNINTTQDKINVLEAISASFNVATCSIDMEDCDKVLRIVAQTKPIEETAIIKLVQHMGYQCTVLE</sequence>
<reference evidence="1 2" key="1">
    <citation type="submission" date="2019-12" db="EMBL/GenBank/DDBJ databases">
        <title>The draft genomic sequence of strain Chitinophaga oryziterrae JCM 16595.</title>
        <authorList>
            <person name="Zhang X."/>
        </authorList>
    </citation>
    <scope>NUCLEOTIDE SEQUENCE [LARGE SCALE GENOMIC DNA]</scope>
    <source>
        <strain evidence="1 2">JCM 16595</strain>
    </source>
</reference>
<comment type="caution">
    <text evidence="1">The sequence shown here is derived from an EMBL/GenBank/DDBJ whole genome shotgun (WGS) entry which is preliminary data.</text>
</comment>
<accession>A0A6N8J499</accession>
<name>A0A6N8J499_9BACT</name>
<proteinExistence type="predicted"/>
<keyword evidence="2" id="KW-1185">Reference proteome</keyword>
<dbReference type="EMBL" id="WRXO01000001">
    <property type="protein sequence ID" value="MVT39990.1"/>
    <property type="molecule type" value="Genomic_DNA"/>
</dbReference>
<dbReference type="OrthoDB" id="1036397at2"/>
<protein>
    <recommendedName>
        <fullName evidence="3">HMA domain-containing protein</fullName>
    </recommendedName>
</protein>
<organism evidence="1 2">
    <name type="scientific">Chitinophaga oryziterrae</name>
    <dbReference type="NCBI Taxonomy" id="1031224"/>
    <lineage>
        <taxon>Bacteria</taxon>
        <taxon>Pseudomonadati</taxon>
        <taxon>Bacteroidota</taxon>
        <taxon>Chitinophagia</taxon>
        <taxon>Chitinophagales</taxon>
        <taxon>Chitinophagaceae</taxon>
        <taxon>Chitinophaga</taxon>
    </lineage>
</organism>
<evidence type="ECO:0000313" key="2">
    <source>
        <dbReference type="Proteomes" id="UP000468388"/>
    </source>
</evidence>